<dbReference type="InterPro" id="IPR036457">
    <property type="entry name" value="PPM-type-like_dom_sf"/>
</dbReference>
<dbReference type="Pfam" id="PF00481">
    <property type="entry name" value="PP2C"/>
    <property type="match status" value="1"/>
</dbReference>
<gene>
    <name evidence="2" type="ORF">D9757_004048</name>
</gene>
<dbReference type="InterPro" id="IPR001932">
    <property type="entry name" value="PPM-type_phosphatase-like_dom"/>
</dbReference>
<feature type="domain" description="PPM-type phosphatase" evidence="1">
    <location>
        <begin position="106"/>
        <end position="219"/>
    </location>
</feature>
<evidence type="ECO:0000313" key="2">
    <source>
        <dbReference type="EMBL" id="KAF5390988.1"/>
    </source>
</evidence>
<dbReference type="SUPFAM" id="SSF81606">
    <property type="entry name" value="PP2C-like"/>
    <property type="match status" value="1"/>
</dbReference>
<reference evidence="2 3" key="1">
    <citation type="journal article" date="2020" name="ISME J.">
        <title>Uncovering the hidden diversity of litter-decomposition mechanisms in mushroom-forming fungi.</title>
        <authorList>
            <person name="Floudas D."/>
            <person name="Bentzer J."/>
            <person name="Ahren D."/>
            <person name="Johansson T."/>
            <person name="Persson P."/>
            <person name="Tunlid A."/>
        </authorList>
    </citation>
    <scope>NUCLEOTIDE SEQUENCE [LARGE SCALE GENOMIC DNA]</scope>
    <source>
        <strain evidence="2 3">CBS 406.79</strain>
    </source>
</reference>
<comment type="caution">
    <text evidence="2">The sequence shown here is derived from an EMBL/GenBank/DDBJ whole genome shotgun (WGS) entry which is preliminary data.</text>
</comment>
<accession>A0A8H5HX03</accession>
<dbReference type="EMBL" id="JAACJN010000012">
    <property type="protein sequence ID" value="KAF5390988.1"/>
    <property type="molecule type" value="Genomic_DNA"/>
</dbReference>
<evidence type="ECO:0000259" key="1">
    <source>
        <dbReference type="Pfam" id="PF00481"/>
    </source>
</evidence>
<dbReference type="AlphaFoldDB" id="A0A8H5HX03"/>
<keyword evidence="3" id="KW-1185">Reference proteome</keyword>
<dbReference type="Proteomes" id="UP000518752">
    <property type="component" value="Unassembled WGS sequence"/>
</dbReference>
<dbReference type="OrthoDB" id="420076at2759"/>
<protein>
    <recommendedName>
        <fullName evidence="1">PPM-type phosphatase domain-containing protein</fullName>
    </recommendedName>
</protein>
<evidence type="ECO:0000313" key="3">
    <source>
        <dbReference type="Proteomes" id="UP000518752"/>
    </source>
</evidence>
<dbReference type="Gene3D" id="3.60.40.10">
    <property type="entry name" value="PPM-type phosphatase domain"/>
    <property type="match status" value="1"/>
</dbReference>
<organism evidence="2 3">
    <name type="scientific">Collybiopsis confluens</name>
    <dbReference type="NCBI Taxonomy" id="2823264"/>
    <lineage>
        <taxon>Eukaryota</taxon>
        <taxon>Fungi</taxon>
        <taxon>Dikarya</taxon>
        <taxon>Basidiomycota</taxon>
        <taxon>Agaricomycotina</taxon>
        <taxon>Agaricomycetes</taxon>
        <taxon>Agaricomycetidae</taxon>
        <taxon>Agaricales</taxon>
        <taxon>Marasmiineae</taxon>
        <taxon>Omphalotaceae</taxon>
        <taxon>Collybiopsis</taxon>
    </lineage>
</organism>
<proteinExistence type="predicted"/>
<name>A0A8H5HX03_9AGAR</name>
<sequence>MSVDRSYFLRYLAESKAAHSEIVHGAHVVSTPFVTPAPNADSEDRYVVEKWILLGESWTFAAVFDNSLLPDDLSQVSPDHAEALAFRDPSSADSKFCIKVLRALSGTVALVDPSSAVHLASVGDCDAFVCPTDSASSGWEARSLGPRHNCSNPAEAARVRAEHFREELCETPFVPDGLVSGVLGRITLSRAPGDMPYKLPIDYMRLVSPVQLSPALAERNPTRYRYLKSGPSRLIRPGFV</sequence>